<dbReference type="InterPro" id="IPR033898">
    <property type="entry name" value="RNAP_AC19"/>
</dbReference>
<dbReference type="Pfam" id="PF13656">
    <property type="entry name" value="RNA_pol_L_2"/>
    <property type="match status" value="1"/>
</dbReference>
<dbReference type="RefSeq" id="NP_001307213.1">
    <property type="nucleotide sequence ID" value="NM_001320284.1"/>
</dbReference>
<evidence type="ECO:0000256" key="5">
    <source>
        <dbReference type="ARBA" id="ARBA00023242"/>
    </source>
</evidence>
<evidence type="ECO:0000256" key="1">
    <source>
        <dbReference type="ARBA" id="ARBA00004123"/>
    </source>
</evidence>
<gene>
    <name evidence="8" type="primary">LOC100276725</name>
</gene>
<reference evidence="8" key="2">
    <citation type="submission" date="2019-07" db="EMBL/GenBank/DDBJ databases">
        <authorList>
            <person name="Seetharam A."/>
            <person name="Woodhouse M."/>
            <person name="Cannon E."/>
        </authorList>
    </citation>
    <scope>NUCLEOTIDE SEQUENCE [LARGE SCALE GENOMIC DNA]</scope>
    <source>
        <strain evidence="8">cv. B73</strain>
    </source>
</reference>
<dbReference type="InterPro" id="IPR009025">
    <property type="entry name" value="RBP11-like_dimer"/>
</dbReference>
<dbReference type="HAMAP" id="MF_00261">
    <property type="entry name" value="RNApol_arch_Rpo11"/>
    <property type="match status" value="1"/>
</dbReference>
<dbReference type="Gene3D" id="3.30.1360.10">
    <property type="entry name" value="RNA polymerase, RBP11-like subunit"/>
    <property type="match status" value="1"/>
</dbReference>
<reference evidence="9" key="1">
    <citation type="journal article" date="2009" name="Science">
        <title>The B73 maize genome: complexity, diversity, and dynamics.</title>
        <authorList>
            <person name="Schnable P.S."/>
            <person name="Ware D."/>
            <person name="Fulton R.S."/>
            <person name="Stein J.C."/>
            <person name="Wei F."/>
            <person name="Pasternak S."/>
            <person name="Liang C."/>
            <person name="Zhang J."/>
            <person name="Fulton L."/>
            <person name="Graves T.A."/>
            <person name="Minx P."/>
            <person name="Reily A.D."/>
            <person name="Courtney L."/>
            <person name="Kruchowski S.S."/>
            <person name="Tomlinson C."/>
            <person name="Strong C."/>
            <person name="Delehaunty K."/>
            <person name="Fronick C."/>
            <person name="Courtney B."/>
            <person name="Rock S.M."/>
            <person name="Belter E."/>
            <person name="Du F."/>
            <person name="Kim K."/>
            <person name="Abbott R.M."/>
            <person name="Cotton M."/>
            <person name="Levy A."/>
            <person name="Marchetto P."/>
            <person name="Ochoa K."/>
            <person name="Jackson S.M."/>
            <person name="Gillam B."/>
            <person name="Chen W."/>
            <person name="Yan L."/>
            <person name="Higginbotham J."/>
            <person name="Cardenas M."/>
            <person name="Waligorski J."/>
            <person name="Applebaum E."/>
            <person name="Phelps L."/>
            <person name="Falcone J."/>
            <person name="Kanchi K."/>
            <person name="Thane T."/>
            <person name="Scimone A."/>
            <person name="Thane N."/>
            <person name="Henke J."/>
            <person name="Wang T."/>
            <person name="Ruppert J."/>
            <person name="Shah N."/>
            <person name="Rotter K."/>
            <person name="Hodges J."/>
            <person name="Ingenthron E."/>
            <person name="Cordes M."/>
            <person name="Kohlberg S."/>
            <person name="Sgro J."/>
            <person name="Delgado B."/>
            <person name="Mead K."/>
            <person name="Chinwalla A."/>
            <person name="Leonard S."/>
            <person name="Crouse K."/>
            <person name="Collura K."/>
            <person name="Kudrna D."/>
            <person name="Currie J."/>
            <person name="He R."/>
            <person name="Angelova A."/>
            <person name="Rajasekar S."/>
            <person name="Mueller T."/>
            <person name="Lomeli R."/>
            <person name="Scara G."/>
            <person name="Ko A."/>
            <person name="Delaney K."/>
            <person name="Wissotski M."/>
            <person name="Lopez G."/>
            <person name="Campos D."/>
            <person name="Braidotti M."/>
            <person name="Ashley E."/>
            <person name="Golser W."/>
            <person name="Kim H."/>
            <person name="Lee S."/>
            <person name="Lin J."/>
            <person name="Dujmic Z."/>
            <person name="Kim W."/>
            <person name="Talag J."/>
            <person name="Zuccolo A."/>
            <person name="Fan C."/>
            <person name="Sebastian A."/>
            <person name="Kramer M."/>
            <person name="Spiegel L."/>
            <person name="Nascimento L."/>
            <person name="Zutavern T."/>
            <person name="Miller B."/>
            <person name="Ambroise C."/>
            <person name="Muller S."/>
            <person name="Spooner W."/>
            <person name="Narechania A."/>
            <person name="Ren L."/>
            <person name="Wei S."/>
            <person name="Kumari S."/>
            <person name="Faga B."/>
            <person name="Levy M.J."/>
            <person name="McMahan L."/>
            <person name="Van Buren P."/>
            <person name="Vaughn M.W."/>
            <person name="Ying K."/>
            <person name="Yeh C.-T."/>
            <person name="Emrich S.J."/>
            <person name="Jia Y."/>
            <person name="Kalyanaraman A."/>
            <person name="Hsia A.-P."/>
            <person name="Barbazuk W.B."/>
            <person name="Baucom R.S."/>
            <person name="Brutnell T.P."/>
            <person name="Carpita N.C."/>
            <person name="Chaparro C."/>
            <person name="Chia J.-M."/>
            <person name="Deragon J.-M."/>
            <person name="Estill J.C."/>
            <person name="Fu Y."/>
            <person name="Jeddeloh J.A."/>
            <person name="Han Y."/>
            <person name="Lee H."/>
            <person name="Li P."/>
            <person name="Lisch D.R."/>
            <person name="Liu S."/>
            <person name="Liu Z."/>
            <person name="Nagel D.H."/>
            <person name="McCann M.C."/>
            <person name="SanMiguel P."/>
            <person name="Myers A.M."/>
            <person name="Nettleton D."/>
            <person name="Nguyen J."/>
            <person name="Penning B.W."/>
            <person name="Ponnala L."/>
            <person name="Schneider K.L."/>
            <person name="Schwartz D.C."/>
            <person name="Sharma A."/>
            <person name="Soderlund C."/>
            <person name="Springer N.M."/>
            <person name="Sun Q."/>
            <person name="Wang H."/>
            <person name="Waterman M."/>
            <person name="Westerman R."/>
            <person name="Wolfgruber T.K."/>
            <person name="Yang L."/>
            <person name="Yu Y."/>
            <person name="Zhang L."/>
            <person name="Zhou S."/>
            <person name="Zhu Q."/>
            <person name="Bennetzen J.L."/>
            <person name="Dawe R.K."/>
            <person name="Jiang J."/>
            <person name="Jiang N."/>
            <person name="Presting G.G."/>
            <person name="Wessler S.R."/>
            <person name="Aluru S."/>
            <person name="Martienssen R.A."/>
            <person name="Clifton S.W."/>
            <person name="McCombie W.R."/>
            <person name="Wing R.A."/>
            <person name="Wilson R.K."/>
        </authorList>
    </citation>
    <scope>NUCLEOTIDE SEQUENCE [LARGE SCALE GENOMIC DNA]</scope>
    <source>
        <strain evidence="9">cv. B73</strain>
    </source>
</reference>
<dbReference type="GO" id="GO:0006362">
    <property type="term" value="P:transcription elongation by RNA polymerase I"/>
    <property type="evidence" value="ECO:0000318"/>
    <property type="project" value="GO_Central"/>
</dbReference>
<protein>
    <recommendedName>
        <fullName evidence="2">DNA-directed RNA polymerases I and III subunit RPAC2</fullName>
    </recommendedName>
</protein>
<accession>A0A804NLA4</accession>
<name>A0A804NLA4_MAIZE</name>
<dbReference type="RefSeq" id="XP_035822720.1">
    <property type="nucleotide sequence ID" value="XM_035966827.1"/>
</dbReference>
<dbReference type="PANTHER" id="PTHR13946">
    <property type="entry name" value="DNA-DIRECTED RNA POLYMERASE I,II,III"/>
    <property type="match status" value="1"/>
</dbReference>
<evidence type="ECO:0000256" key="3">
    <source>
        <dbReference type="ARBA" id="ARBA00022478"/>
    </source>
</evidence>
<dbReference type="GO" id="GO:0005736">
    <property type="term" value="C:RNA polymerase I complex"/>
    <property type="evidence" value="ECO:0000318"/>
    <property type="project" value="GO_Central"/>
</dbReference>
<dbReference type="InterPro" id="IPR022905">
    <property type="entry name" value="Rpo11-like"/>
</dbReference>
<proteinExistence type="evidence at protein level"/>
<dbReference type="GO" id="GO:0003899">
    <property type="term" value="F:DNA-directed RNA polymerase activity"/>
    <property type="evidence" value="ECO:0007669"/>
    <property type="project" value="InterPro"/>
</dbReference>
<keyword evidence="4" id="KW-0804">Transcription</keyword>
<dbReference type="EnsemblPlants" id="Zm00001eb169140_T001">
    <property type="protein sequence ID" value="Zm00001eb169140_P001"/>
    <property type="gene ID" value="Zm00001eb169140"/>
</dbReference>
<dbReference type="SUPFAM" id="SSF55257">
    <property type="entry name" value="RBP11-like subunits of RNA polymerase"/>
    <property type="match status" value="1"/>
</dbReference>
<evidence type="ECO:0000256" key="2">
    <source>
        <dbReference type="ARBA" id="ARBA00022079"/>
    </source>
</evidence>
<dbReference type="RefSeq" id="XP_035822719.1">
    <property type="nucleotide sequence ID" value="XM_035966826.1"/>
</dbReference>
<dbReference type="GO" id="GO:0046983">
    <property type="term" value="F:protein dimerization activity"/>
    <property type="evidence" value="ECO:0007669"/>
    <property type="project" value="InterPro"/>
</dbReference>
<comment type="subcellular location">
    <subcellularLocation>
        <location evidence="1">Nucleus</location>
    </subcellularLocation>
</comment>
<evidence type="ECO:0000256" key="6">
    <source>
        <dbReference type="ARBA" id="ARBA00025751"/>
    </source>
</evidence>
<sequence length="106" mass="11747">MEHGSLTDSTSSTFSIMDEDHTLANSARFVLNQDPRVAFCGYTIPHPSEKKVNIRLQTTGDAAKDVLKDALQNLMIMCQHVRGTMDTAVVNHRAKNAAEEMDVDQN</sequence>
<dbReference type="Gramene" id="Zm00001eb169140_T001">
    <property type="protein sequence ID" value="Zm00001eb169140_P001"/>
    <property type="gene ID" value="Zm00001eb169140"/>
</dbReference>
<dbReference type="AlphaFoldDB" id="A0A804NLA4"/>
<dbReference type="RefSeq" id="XP_020407028.1">
    <property type="nucleotide sequence ID" value="XM_020551439.3"/>
</dbReference>
<dbReference type="Proteomes" id="UP000007305">
    <property type="component" value="Chromosome 4"/>
</dbReference>
<dbReference type="FunFam" id="3.30.1360.10:FF:000006">
    <property type="entry name" value="DNA-directed RNA polymerases I and III subunit RPAC2"/>
    <property type="match status" value="1"/>
</dbReference>
<dbReference type="PANTHER" id="PTHR13946:SF33">
    <property type="entry name" value="DNA-DIRECTED RNA POLYMERASE RBP11-LIKE DIMERISATION DOMAIN-CONTAINING PROTEIN"/>
    <property type="match status" value="1"/>
</dbReference>
<reference evidence="8" key="3">
    <citation type="submission" date="2021-05" db="UniProtKB">
        <authorList>
            <consortium name="EnsemblPlants"/>
        </authorList>
    </citation>
    <scope>IDENTIFICATION</scope>
    <source>
        <strain evidence="8">cv. B73</strain>
    </source>
</reference>
<keyword evidence="9" id="KW-1185">Reference proteome</keyword>
<evidence type="ECO:0000259" key="7">
    <source>
        <dbReference type="Pfam" id="PF13656"/>
    </source>
</evidence>
<dbReference type="CDD" id="cd07029">
    <property type="entry name" value="RNAP_I_III_AC19"/>
    <property type="match status" value="1"/>
</dbReference>
<dbReference type="InterPro" id="IPR036603">
    <property type="entry name" value="RBP11-like"/>
</dbReference>
<comment type="similarity">
    <text evidence="6">Belongs to the archaeal Rpo11/eukaryotic RPB11/RPC19 RNA polymerase subunit family.</text>
</comment>
<evidence type="ECO:0000313" key="9">
    <source>
        <dbReference type="Proteomes" id="UP000007305"/>
    </source>
</evidence>
<feature type="domain" description="DNA-directed RNA polymerase RBP11-like dimerisation" evidence="7">
    <location>
        <begin position="12"/>
        <end position="82"/>
    </location>
</feature>
<dbReference type="KEGG" id="zma:100276725"/>
<evidence type="ECO:0000256" key="4">
    <source>
        <dbReference type="ARBA" id="ARBA00023163"/>
    </source>
</evidence>
<evidence type="ECO:0000313" key="8">
    <source>
        <dbReference type="EnsemblPlants" id="Zm00001eb169140_P001"/>
    </source>
</evidence>
<evidence type="ECO:0007829" key="10">
    <source>
        <dbReference type="PeptideAtlas" id="A0A804NLA4"/>
    </source>
</evidence>
<dbReference type="EnsemblPlants" id="Zm00001eb169140_T002">
    <property type="protein sequence ID" value="Zm00001eb169140_P002"/>
    <property type="gene ID" value="Zm00001eb169140"/>
</dbReference>
<keyword evidence="10" id="KW-1267">Proteomics identification</keyword>
<dbReference type="GO" id="GO:0006383">
    <property type="term" value="P:transcription by RNA polymerase III"/>
    <property type="evidence" value="ECO:0000318"/>
    <property type="project" value="GO_Central"/>
</dbReference>
<dbReference type="Gramene" id="Zm00001eb169140_T002">
    <property type="protein sequence ID" value="Zm00001eb169140_P002"/>
    <property type="gene ID" value="Zm00001eb169140"/>
</dbReference>
<keyword evidence="3" id="KW-0240">DNA-directed RNA polymerase</keyword>
<dbReference type="GeneID" id="100276725"/>
<keyword evidence="5" id="KW-0539">Nucleus</keyword>
<dbReference type="OrthoDB" id="510325at2759"/>
<organism evidence="8 9">
    <name type="scientific">Zea mays</name>
    <name type="common">Maize</name>
    <dbReference type="NCBI Taxonomy" id="4577"/>
    <lineage>
        <taxon>Eukaryota</taxon>
        <taxon>Viridiplantae</taxon>
        <taxon>Streptophyta</taxon>
        <taxon>Embryophyta</taxon>
        <taxon>Tracheophyta</taxon>
        <taxon>Spermatophyta</taxon>
        <taxon>Magnoliopsida</taxon>
        <taxon>Liliopsida</taxon>
        <taxon>Poales</taxon>
        <taxon>Poaceae</taxon>
        <taxon>PACMAD clade</taxon>
        <taxon>Panicoideae</taxon>
        <taxon>Andropogonodae</taxon>
        <taxon>Andropogoneae</taxon>
        <taxon>Tripsacinae</taxon>
        <taxon>Zea</taxon>
    </lineage>
</organism>
<dbReference type="GO" id="GO:0005666">
    <property type="term" value="C:RNA polymerase III complex"/>
    <property type="evidence" value="ECO:0000318"/>
    <property type="project" value="GO_Central"/>
</dbReference>